<proteinExistence type="predicted"/>
<accession>A0A9D1XBR6</accession>
<evidence type="ECO:0000313" key="2">
    <source>
        <dbReference type="EMBL" id="HIX75080.1"/>
    </source>
</evidence>
<protein>
    <submittedName>
        <fullName evidence="2">Nitroreductase family protein</fullName>
    </submittedName>
</protein>
<dbReference type="Pfam" id="PF00881">
    <property type="entry name" value="Nitroreductase"/>
    <property type="match status" value="2"/>
</dbReference>
<sequence>MESFATLIRNRRSTRQFTDQPLAPEQTEAILRAALMAPASKRKNPWQFVVVEDKEMLGHLAECKPHGAEFLRGCALAVVVLADVMVSDVWIEDASIASIYMQLQAEDLGLGSCWCQVRNRERKDESGAGEYIRQLLDIPYQLEVLSIIGFGHKAQERKPFDESRLQWEKVHIDRFTMPEPDSDEEGKA</sequence>
<dbReference type="Gene3D" id="3.40.109.10">
    <property type="entry name" value="NADH Oxidase"/>
    <property type="match status" value="1"/>
</dbReference>
<dbReference type="InterPro" id="IPR029479">
    <property type="entry name" value="Nitroreductase"/>
</dbReference>
<evidence type="ECO:0000259" key="1">
    <source>
        <dbReference type="Pfam" id="PF00881"/>
    </source>
</evidence>
<dbReference type="InterPro" id="IPR050627">
    <property type="entry name" value="Nitroreductase/BluB"/>
</dbReference>
<evidence type="ECO:0000313" key="3">
    <source>
        <dbReference type="Proteomes" id="UP000886740"/>
    </source>
</evidence>
<dbReference type="PANTHER" id="PTHR23026:SF117">
    <property type="entry name" value="NITROREDUCTASE"/>
    <property type="match status" value="1"/>
</dbReference>
<name>A0A9D1XBR6_9BACT</name>
<dbReference type="Proteomes" id="UP000886740">
    <property type="component" value="Unassembled WGS sequence"/>
</dbReference>
<dbReference type="CDD" id="cd02151">
    <property type="entry name" value="nitroreductase"/>
    <property type="match status" value="1"/>
</dbReference>
<reference evidence="2" key="1">
    <citation type="journal article" date="2021" name="PeerJ">
        <title>Extensive microbial diversity within the chicken gut microbiome revealed by metagenomics and culture.</title>
        <authorList>
            <person name="Gilroy R."/>
            <person name="Ravi A."/>
            <person name="Getino M."/>
            <person name="Pursley I."/>
            <person name="Horton D.L."/>
            <person name="Alikhan N.F."/>
            <person name="Baker D."/>
            <person name="Gharbi K."/>
            <person name="Hall N."/>
            <person name="Watson M."/>
            <person name="Adriaenssens E.M."/>
            <person name="Foster-Nyarko E."/>
            <person name="Jarju S."/>
            <person name="Secka A."/>
            <person name="Antonio M."/>
            <person name="Oren A."/>
            <person name="Chaudhuri R.R."/>
            <person name="La Ragione R."/>
            <person name="Hildebrand F."/>
            <person name="Pallen M.J."/>
        </authorList>
    </citation>
    <scope>NUCLEOTIDE SEQUENCE</scope>
    <source>
        <strain evidence="2">ChiGjej6B6-14162</strain>
    </source>
</reference>
<feature type="domain" description="Nitroreductase" evidence="1">
    <location>
        <begin position="8"/>
        <end position="56"/>
    </location>
</feature>
<dbReference type="GO" id="GO:0016491">
    <property type="term" value="F:oxidoreductase activity"/>
    <property type="evidence" value="ECO:0007669"/>
    <property type="project" value="InterPro"/>
</dbReference>
<dbReference type="EMBL" id="DXEL01000058">
    <property type="protein sequence ID" value="HIX75080.1"/>
    <property type="molecule type" value="Genomic_DNA"/>
</dbReference>
<organism evidence="2 3">
    <name type="scientific">Candidatus Parabacteroides intestinipullorum</name>
    <dbReference type="NCBI Taxonomy" id="2838723"/>
    <lineage>
        <taxon>Bacteria</taxon>
        <taxon>Pseudomonadati</taxon>
        <taxon>Bacteroidota</taxon>
        <taxon>Bacteroidia</taxon>
        <taxon>Bacteroidales</taxon>
        <taxon>Tannerellaceae</taxon>
        <taxon>Parabacteroides</taxon>
    </lineage>
</organism>
<dbReference type="AlphaFoldDB" id="A0A9D1XBR6"/>
<dbReference type="InterPro" id="IPR000415">
    <property type="entry name" value="Nitroreductase-like"/>
</dbReference>
<dbReference type="SUPFAM" id="SSF55469">
    <property type="entry name" value="FMN-dependent nitroreductase-like"/>
    <property type="match status" value="1"/>
</dbReference>
<dbReference type="PANTHER" id="PTHR23026">
    <property type="entry name" value="NADPH NITROREDUCTASE"/>
    <property type="match status" value="1"/>
</dbReference>
<comment type="caution">
    <text evidence="2">The sequence shown here is derived from an EMBL/GenBank/DDBJ whole genome shotgun (WGS) entry which is preliminary data.</text>
</comment>
<reference evidence="2" key="2">
    <citation type="submission" date="2021-04" db="EMBL/GenBank/DDBJ databases">
        <authorList>
            <person name="Gilroy R."/>
        </authorList>
    </citation>
    <scope>NUCLEOTIDE SEQUENCE</scope>
    <source>
        <strain evidence="2">ChiGjej6B6-14162</strain>
    </source>
</reference>
<feature type="domain" description="Nitroreductase" evidence="1">
    <location>
        <begin position="91"/>
        <end position="152"/>
    </location>
</feature>
<gene>
    <name evidence="2" type="ORF">H9977_08635</name>
</gene>